<dbReference type="Pfam" id="PF16796">
    <property type="entry name" value="Microtub_bd"/>
    <property type="match status" value="1"/>
</dbReference>
<feature type="coiled-coil region" evidence="2">
    <location>
        <begin position="335"/>
        <end position="362"/>
    </location>
</feature>
<dbReference type="InterPro" id="IPR036961">
    <property type="entry name" value="Kinesin_motor_dom_sf"/>
</dbReference>
<dbReference type="EMBL" id="JADAQX010000708">
    <property type="protein sequence ID" value="KAF8819530.1"/>
    <property type="molecule type" value="Genomic_DNA"/>
</dbReference>
<dbReference type="InterPro" id="IPR001752">
    <property type="entry name" value="Kinesin_motor_dom"/>
</dbReference>
<comment type="caution">
    <text evidence="5">The sequence shown here is derived from an EMBL/GenBank/DDBJ whole genome shotgun (WGS) entry which is preliminary data.</text>
</comment>
<dbReference type="SUPFAM" id="SSF52540">
    <property type="entry name" value="P-loop containing nucleoside triphosphate hydrolases"/>
    <property type="match status" value="1"/>
</dbReference>
<organism evidence="5 6">
    <name type="scientific">Cardiosporidium cionae</name>
    <dbReference type="NCBI Taxonomy" id="476202"/>
    <lineage>
        <taxon>Eukaryota</taxon>
        <taxon>Sar</taxon>
        <taxon>Alveolata</taxon>
        <taxon>Apicomplexa</taxon>
        <taxon>Aconoidasida</taxon>
        <taxon>Nephromycida</taxon>
        <taxon>Cardiosporidium</taxon>
    </lineage>
</organism>
<keyword evidence="6" id="KW-1185">Reference proteome</keyword>
<dbReference type="Gene3D" id="3.40.850.10">
    <property type="entry name" value="Kinesin motor domain"/>
    <property type="match status" value="1"/>
</dbReference>
<evidence type="ECO:0000256" key="1">
    <source>
        <dbReference type="PROSITE-ProRule" id="PRU00283"/>
    </source>
</evidence>
<reference evidence="5 6" key="1">
    <citation type="journal article" date="2020" name="bioRxiv">
        <title>Metabolic contributions of an alphaproteobacterial endosymbiont in the apicomplexan Cardiosporidium cionae.</title>
        <authorList>
            <person name="Hunter E.S."/>
            <person name="Paight C.J."/>
            <person name="Lane C.E."/>
        </authorList>
    </citation>
    <scope>NUCLEOTIDE SEQUENCE [LARGE SCALE GENOMIC DNA]</scope>
    <source>
        <strain evidence="5">ESH_2018</strain>
    </source>
</reference>
<dbReference type="InterPro" id="IPR027640">
    <property type="entry name" value="Kinesin-like_fam"/>
</dbReference>
<dbReference type="PANTHER" id="PTHR47972">
    <property type="entry name" value="KINESIN-LIKE PROTEIN KLP-3"/>
    <property type="match status" value="1"/>
</dbReference>
<feature type="compositionally biased region" description="Basic and acidic residues" evidence="3">
    <location>
        <begin position="119"/>
        <end position="128"/>
    </location>
</feature>
<evidence type="ECO:0000313" key="6">
    <source>
        <dbReference type="Proteomes" id="UP000823046"/>
    </source>
</evidence>
<gene>
    <name evidence="5" type="ORF">IE077_000886</name>
</gene>
<dbReference type="Proteomes" id="UP000823046">
    <property type="component" value="Unassembled WGS sequence"/>
</dbReference>
<comment type="caution">
    <text evidence="1">Lacks conserved residue(s) required for the propagation of feature annotation.</text>
</comment>
<evidence type="ECO:0000259" key="4">
    <source>
        <dbReference type="PROSITE" id="PS50067"/>
    </source>
</evidence>
<evidence type="ECO:0000313" key="5">
    <source>
        <dbReference type="EMBL" id="KAF8819530.1"/>
    </source>
</evidence>
<dbReference type="InterPro" id="IPR031852">
    <property type="entry name" value="Vik1/Cik1_MT-bd"/>
</dbReference>
<proteinExistence type="inferred from homology"/>
<dbReference type="PROSITE" id="PS50067">
    <property type="entry name" value="KINESIN_MOTOR_2"/>
    <property type="match status" value="1"/>
</dbReference>
<evidence type="ECO:0000256" key="2">
    <source>
        <dbReference type="SAM" id="Coils"/>
    </source>
</evidence>
<keyword evidence="2" id="KW-0175">Coiled coil</keyword>
<name>A0ABQ7J6A5_9APIC</name>
<feature type="region of interest" description="Disordered" evidence="3">
    <location>
        <begin position="119"/>
        <end position="147"/>
    </location>
</feature>
<evidence type="ECO:0000256" key="3">
    <source>
        <dbReference type="SAM" id="MobiDB-lite"/>
    </source>
</evidence>
<protein>
    <recommendedName>
        <fullName evidence="4">Kinesin motor domain-containing protein</fullName>
    </recommendedName>
</protein>
<sequence>MGMNSLKTLEETHVGKKKFLADNVLREVLIRQTKILNLQRLCKDTDTQIQLWKHKFFCNHSRQATEADQRIFIPNLIMKNRRFKLWLRTQQRELRRKLVEYQLLPIESSCQLELFGEEGEKNVDEPSPGKKTHGRLASSNPRFFGESNATESKSMYKIRPFRAITEEHECSLPFLMKAFEELHNISKFVRALENAGDTKSVEGESISTKLVEKLEEVAAQIKMIMSSGCLCVKTSKPTKCGTEKSISKKQNFYNYEDKSFWLGAPSENSVFETSSVSEASKSSRYSNFQENFLQFNTKLIQALSSCVDTVTAKIQYLSIGIQQKAQSHVEADYIIEKHTQRLEELHKKNDLLTERLTNANFEKVKVMNELLNQKGRFRVLCKIRPLNHEESYGNSSTSWIRVIDNQIIEAYLPKAEMVENKSNTTEYSFHKVLGPETTQGDVFAEISELVDFVLEGKSVYVFKIMELMQLRGYI</sequence>
<dbReference type="InterPro" id="IPR027417">
    <property type="entry name" value="P-loop_NTPase"/>
</dbReference>
<comment type="similarity">
    <text evidence="1">Belongs to the TRAFAC class myosin-kinesin ATPase superfamily. Kinesin family.</text>
</comment>
<feature type="compositionally biased region" description="Polar residues" evidence="3">
    <location>
        <begin position="137"/>
        <end position="147"/>
    </location>
</feature>
<accession>A0ABQ7J6A5</accession>
<feature type="domain" description="Kinesin motor" evidence="4">
    <location>
        <begin position="376"/>
        <end position="474"/>
    </location>
</feature>